<evidence type="ECO:0000259" key="1">
    <source>
        <dbReference type="PROSITE" id="PS51186"/>
    </source>
</evidence>
<evidence type="ECO:0000313" key="3">
    <source>
        <dbReference type="Proteomes" id="UP000598820"/>
    </source>
</evidence>
<comment type="caution">
    <text evidence="2">The sequence shown here is derived from an EMBL/GenBank/DDBJ whole genome shotgun (WGS) entry which is preliminary data.</text>
</comment>
<proteinExistence type="predicted"/>
<dbReference type="GO" id="GO:0016747">
    <property type="term" value="F:acyltransferase activity, transferring groups other than amino-acyl groups"/>
    <property type="evidence" value="ECO:0007669"/>
    <property type="project" value="InterPro"/>
</dbReference>
<name>A0A926XY85_9BACT</name>
<dbReference type="EMBL" id="JACWZY010000014">
    <property type="protein sequence ID" value="MBD2702400.1"/>
    <property type="molecule type" value="Genomic_DNA"/>
</dbReference>
<dbReference type="PROSITE" id="PS51186">
    <property type="entry name" value="GNAT"/>
    <property type="match status" value="1"/>
</dbReference>
<keyword evidence="3" id="KW-1185">Reference proteome</keyword>
<dbReference type="SUPFAM" id="SSF55729">
    <property type="entry name" value="Acyl-CoA N-acyltransferases (Nat)"/>
    <property type="match status" value="1"/>
</dbReference>
<dbReference type="InterPro" id="IPR016181">
    <property type="entry name" value="Acyl_CoA_acyltransferase"/>
</dbReference>
<accession>A0A926XY85</accession>
<reference evidence="2" key="1">
    <citation type="submission" date="2020-09" db="EMBL/GenBank/DDBJ databases">
        <authorList>
            <person name="Kim M.K."/>
        </authorList>
    </citation>
    <scope>NUCLEOTIDE SEQUENCE</scope>
    <source>
        <strain evidence="2">BT702</strain>
    </source>
</reference>
<dbReference type="Proteomes" id="UP000598820">
    <property type="component" value="Unassembled WGS sequence"/>
</dbReference>
<evidence type="ECO:0000313" key="2">
    <source>
        <dbReference type="EMBL" id="MBD2702400.1"/>
    </source>
</evidence>
<dbReference type="Pfam" id="PF00583">
    <property type="entry name" value="Acetyltransf_1"/>
    <property type="match status" value="1"/>
</dbReference>
<dbReference type="Gene3D" id="3.40.630.30">
    <property type="match status" value="1"/>
</dbReference>
<dbReference type="RefSeq" id="WP_190888244.1">
    <property type="nucleotide sequence ID" value="NZ_JACWZY010000014.1"/>
</dbReference>
<dbReference type="AlphaFoldDB" id="A0A926XY85"/>
<feature type="domain" description="N-acetyltransferase" evidence="1">
    <location>
        <begin position="2"/>
        <end position="143"/>
    </location>
</feature>
<sequence>MIDIRPIPFEQTYQLRHKVLWPDKPFDYVKVENDSEGYHFGAFQNDELVAVISLFVGLDDKNSEQQTPKTARFRKFAARPDRQRQGIGTLLLNHVIAEAKRLGATTLWCDARLDAADFYRRFDMEAVSDIFYKGPIPYAKFSRTL</sequence>
<organism evidence="2 3">
    <name type="scientific">Spirosoma profusum</name>
    <dbReference type="NCBI Taxonomy" id="2771354"/>
    <lineage>
        <taxon>Bacteria</taxon>
        <taxon>Pseudomonadati</taxon>
        <taxon>Bacteroidota</taxon>
        <taxon>Cytophagia</taxon>
        <taxon>Cytophagales</taxon>
        <taxon>Cytophagaceae</taxon>
        <taxon>Spirosoma</taxon>
    </lineage>
</organism>
<protein>
    <submittedName>
        <fullName evidence="2">GNAT family N-acetyltransferase</fullName>
    </submittedName>
</protein>
<dbReference type="CDD" id="cd04301">
    <property type="entry name" value="NAT_SF"/>
    <property type="match status" value="1"/>
</dbReference>
<gene>
    <name evidence="2" type="ORF">IC229_17255</name>
</gene>
<dbReference type="InterPro" id="IPR000182">
    <property type="entry name" value="GNAT_dom"/>
</dbReference>